<evidence type="ECO:0000313" key="16">
    <source>
        <dbReference type="EMBL" id="QCI23134.1"/>
    </source>
</evidence>
<evidence type="ECO:0000256" key="10">
    <source>
        <dbReference type="ARBA" id="ARBA00022898"/>
    </source>
</evidence>
<evidence type="ECO:0000256" key="14">
    <source>
        <dbReference type="HAMAP-Rule" id="MF_01023"/>
    </source>
</evidence>
<dbReference type="GO" id="GO:0030170">
    <property type="term" value="F:pyridoxal phosphate binding"/>
    <property type="evidence" value="ECO:0007669"/>
    <property type="project" value="InterPro"/>
</dbReference>
<evidence type="ECO:0000256" key="3">
    <source>
        <dbReference type="ARBA" id="ARBA00007970"/>
    </source>
</evidence>
<keyword evidence="10 14" id="KW-0663">Pyridoxal phosphate</keyword>
<evidence type="ECO:0000313" key="17">
    <source>
        <dbReference type="Proteomes" id="UP000298566"/>
    </source>
</evidence>
<dbReference type="InterPro" id="IPR005861">
    <property type="entry name" value="HisP_aminotrans"/>
</dbReference>
<dbReference type="PANTHER" id="PTHR42885:SF2">
    <property type="entry name" value="HISTIDINOL-PHOSPHATE AMINOTRANSFERASE"/>
    <property type="match status" value="1"/>
</dbReference>
<comment type="pathway">
    <text evidence="2 14">Amino-acid biosynthesis; L-histidine biosynthesis; L-histidine from 5-phospho-alpha-D-ribose 1-diphosphate: step 7/9.</text>
</comment>
<keyword evidence="8 14" id="KW-0028">Amino-acid biosynthesis</keyword>
<evidence type="ECO:0000256" key="7">
    <source>
        <dbReference type="ARBA" id="ARBA00022576"/>
    </source>
</evidence>
<dbReference type="SMR" id="A0A4D6YAQ0"/>
<dbReference type="EC" id="2.6.1.9" evidence="5 14"/>
<dbReference type="InterPro" id="IPR004839">
    <property type="entry name" value="Aminotransferase_I/II_large"/>
</dbReference>
<comment type="cofactor">
    <cofactor evidence="1 14">
        <name>pyridoxal 5'-phosphate</name>
        <dbReference type="ChEBI" id="CHEBI:597326"/>
    </cofactor>
</comment>
<organism evidence="16 17">
    <name type="scientific">Buchnera aphidicola subsp. Melaphis rhois</name>
    <dbReference type="NCBI Taxonomy" id="118103"/>
    <lineage>
        <taxon>Bacteria</taxon>
        <taxon>Pseudomonadati</taxon>
        <taxon>Pseudomonadota</taxon>
        <taxon>Gammaproteobacteria</taxon>
        <taxon>Enterobacterales</taxon>
        <taxon>Erwiniaceae</taxon>
        <taxon>Buchnera</taxon>
    </lineage>
</organism>
<comment type="subunit">
    <text evidence="4 14">Homodimer.</text>
</comment>
<evidence type="ECO:0000256" key="6">
    <source>
        <dbReference type="ARBA" id="ARBA00018048"/>
    </source>
</evidence>
<dbReference type="Pfam" id="PF00155">
    <property type="entry name" value="Aminotran_1_2"/>
    <property type="match status" value="1"/>
</dbReference>
<reference evidence="16 17" key="1">
    <citation type="submission" date="2018-10" db="EMBL/GenBank/DDBJ databases">
        <title>Comparative functional genomics of the obligate endosymbiont Buchnera aphidicola.</title>
        <authorList>
            <person name="Chong R.A."/>
        </authorList>
    </citation>
    <scope>NUCLEOTIDE SEQUENCE [LARGE SCALE GENOMIC DNA]</scope>
    <source>
        <strain evidence="16 17">Mrh</strain>
    </source>
</reference>
<evidence type="ECO:0000256" key="8">
    <source>
        <dbReference type="ARBA" id="ARBA00022605"/>
    </source>
</evidence>
<evidence type="ECO:0000256" key="9">
    <source>
        <dbReference type="ARBA" id="ARBA00022679"/>
    </source>
</evidence>
<dbReference type="GO" id="GO:0000105">
    <property type="term" value="P:L-histidine biosynthetic process"/>
    <property type="evidence" value="ECO:0007669"/>
    <property type="project" value="UniProtKB-UniRule"/>
</dbReference>
<dbReference type="NCBIfam" id="TIGR01141">
    <property type="entry name" value="hisC"/>
    <property type="match status" value="1"/>
</dbReference>
<dbReference type="PROSITE" id="PS00599">
    <property type="entry name" value="AA_TRANSFER_CLASS_2"/>
    <property type="match status" value="1"/>
</dbReference>
<dbReference type="InterPro" id="IPR001917">
    <property type="entry name" value="Aminotrans_II_pyridoxalP_BS"/>
</dbReference>
<proteinExistence type="inferred from homology"/>
<dbReference type="AlphaFoldDB" id="A0A4D6YAQ0"/>
<dbReference type="InterPro" id="IPR015421">
    <property type="entry name" value="PyrdxlP-dep_Trfase_major"/>
</dbReference>
<keyword evidence="7 14" id="KW-0032">Aminotransferase</keyword>
<accession>A0A4D6YAQ0</accession>
<dbReference type="InterPro" id="IPR015424">
    <property type="entry name" value="PyrdxlP-dep_Trfase"/>
</dbReference>
<protein>
    <recommendedName>
        <fullName evidence="6 14">Histidinol-phosphate aminotransferase</fullName>
        <ecNumber evidence="5 14">2.6.1.9</ecNumber>
    </recommendedName>
    <alternativeName>
        <fullName evidence="12 14">Imidazole acetol-phosphate transaminase</fullName>
    </alternativeName>
</protein>
<dbReference type="CDD" id="cd00609">
    <property type="entry name" value="AAT_like"/>
    <property type="match status" value="1"/>
</dbReference>
<dbReference type="EMBL" id="CP033004">
    <property type="protein sequence ID" value="QCI23134.1"/>
    <property type="molecule type" value="Genomic_DNA"/>
</dbReference>
<dbReference type="Gene3D" id="3.40.640.10">
    <property type="entry name" value="Type I PLP-dependent aspartate aminotransferase-like (Major domain)"/>
    <property type="match status" value="1"/>
</dbReference>
<dbReference type="Gene3D" id="3.90.1150.10">
    <property type="entry name" value="Aspartate Aminotransferase, domain 1"/>
    <property type="match status" value="1"/>
</dbReference>
<dbReference type="Proteomes" id="UP000298566">
    <property type="component" value="Chromosome"/>
</dbReference>
<dbReference type="RefSeq" id="WP_158336310.1">
    <property type="nucleotide sequence ID" value="NZ_CP033004.1"/>
</dbReference>
<dbReference type="GO" id="GO:0004400">
    <property type="term" value="F:histidinol-phosphate transaminase activity"/>
    <property type="evidence" value="ECO:0007669"/>
    <property type="project" value="UniProtKB-UniRule"/>
</dbReference>
<evidence type="ECO:0000256" key="4">
    <source>
        <dbReference type="ARBA" id="ARBA00011738"/>
    </source>
</evidence>
<keyword evidence="9 14" id="KW-0808">Transferase</keyword>
<evidence type="ECO:0000256" key="2">
    <source>
        <dbReference type="ARBA" id="ARBA00005011"/>
    </source>
</evidence>
<comment type="similarity">
    <text evidence="3 14">Belongs to the class-II pyridoxal-phosphate-dependent aminotransferase family. Histidinol-phosphate aminotransferase subfamily.</text>
</comment>
<comment type="catalytic activity">
    <reaction evidence="13 14">
        <text>L-histidinol phosphate + 2-oxoglutarate = 3-(imidazol-4-yl)-2-oxopropyl phosphate + L-glutamate</text>
        <dbReference type="Rhea" id="RHEA:23744"/>
        <dbReference type="ChEBI" id="CHEBI:16810"/>
        <dbReference type="ChEBI" id="CHEBI:29985"/>
        <dbReference type="ChEBI" id="CHEBI:57766"/>
        <dbReference type="ChEBI" id="CHEBI:57980"/>
        <dbReference type="EC" id="2.6.1.9"/>
    </reaction>
</comment>
<evidence type="ECO:0000256" key="5">
    <source>
        <dbReference type="ARBA" id="ARBA00012748"/>
    </source>
</evidence>
<feature type="modified residue" description="N6-(pyridoxal phosphate)lysine" evidence="14">
    <location>
        <position position="212"/>
    </location>
</feature>
<evidence type="ECO:0000256" key="11">
    <source>
        <dbReference type="ARBA" id="ARBA00023102"/>
    </source>
</evidence>
<dbReference type="SUPFAM" id="SSF53383">
    <property type="entry name" value="PLP-dependent transferases"/>
    <property type="match status" value="1"/>
</dbReference>
<gene>
    <name evidence="14" type="primary">hisC</name>
    <name evidence="16" type="ORF">D9V73_00475</name>
</gene>
<dbReference type="PANTHER" id="PTHR42885">
    <property type="entry name" value="HISTIDINOL-PHOSPHATE AMINOTRANSFERASE-RELATED"/>
    <property type="match status" value="1"/>
</dbReference>
<evidence type="ECO:0000256" key="12">
    <source>
        <dbReference type="ARBA" id="ARBA00030262"/>
    </source>
</evidence>
<feature type="domain" description="Aminotransferase class I/classII large" evidence="15">
    <location>
        <begin position="48"/>
        <end position="350"/>
    </location>
</feature>
<evidence type="ECO:0000256" key="1">
    <source>
        <dbReference type="ARBA" id="ARBA00001933"/>
    </source>
</evidence>
<evidence type="ECO:0000256" key="13">
    <source>
        <dbReference type="ARBA" id="ARBA00047481"/>
    </source>
</evidence>
<name>A0A4D6YAQ0_BUCMH</name>
<dbReference type="UniPathway" id="UPA00031">
    <property type="reaction ID" value="UER00012"/>
</dbReference>
<evidence type="ECO:0000259" key="15">
    <source>
        <dbReference type="Pfam" id="PF00155"/>
    </source>
</evidence>
<keyword evidence="11 14" id="KW-0368">Histidine biosynthesis</keyword>
<dbReference type="InterPro" id="IPR015422">
    <property type="entry name" value="PyrdxlP-dep_Trfase_small"/>
</dbReference>
<sequence length="359" mass="41269">MNIKKLVRKDIRELIPYQSARKIGGKGDIWLNANEFPEFNNIKLNNIILNRYPECQPEQLTSCYSSYIGINKSNILITRGIDEAIELLIKTFCNPQNEKIIFCPPTYDMYNISAKIIGIKSYEVPLLNFSWQLDINNIAKYISDAKLIYICNPNNPTGNLINYQDIITLLNITLGKTLVIVDEAYIEFSPIHSLTNLIDTYPNLVILRTLSKAFALAGLRCGFILTNVNIVKFLLKVINPYPIPIPTTSIAVQFLSKNNINEMRNRIFDLTLNRFWLVNKLKSMNNCVEHVFNSFANYILVRFYNSRKVFDILSKKGIIVRDQSNKLHLSRCLRISIGTSKECLEVVRVIQKINSLCVY</sequence>
<dbReference type="HAMAP" id="MF_01023">
    <property type="entry name" value="HisC_aminotrans_2"/>
    <property type="match status" value="1"/>
</dbReference>
<dbReference type="OrthoDB" id="9813612at2"/>